<dbReference type="KEGG" id="nve:5500098"/>
<dbReference type="Pfam" id="PF15375">
    <property type="entry name" value="FSAF1"/>
    <property type="match status" value="1"/>
</dbReference>
<evidence type="ECO:0000313" key="3">
    <source>
        <dbReference type="Proteomes" id="UP000001593"/>
    </source>
</evidence>
<dbReference type="HOGENOM" id="CLU_1099609_0_0_1"/>
<name>A7T3G8_NEMVE</name>
<sequence>MKEDVNGDEIREALYENLKALDRKEVAVNDLRERTRVEKKKRKQTDPTNLQKAKKKKSSCEKSNQNISKACTNSGDPIRRPHRPPPIIIEFNEPGKSNKIRESHRDSRQRPRGMTENQSSDEDQSDFLSMARDVKEFGMTGFSKKERRKYEQQKAQSLGAKAPKGQKLPYKILMSVNKVKLQREKKKETMDRAMGMATKKKANKKDKTNTSNKVGGWWTDNSSKGFDLALGKYKGGVQRLSKDDIKRIRGSKR</sequence>
<feature type="region of interest" description="Disordered" evidence="1">
    <location>
        <begin position="181"/>
        <end position="216"/>
    </location>
</feature>
<dbReference type="eggNOG" id="ENOG502TBJU">
    <property type="taxonomic scope" value="Eukaryota"/>
</dbReference>
<dbReference type="InterPro" id="IPR052852">
    <property type="entry name" value="SSU_Processome_Comp"/>
</dbReference>
<dbReference type="PANTHER" id="PTHR28366:SF1">
    <property type="entry name" value="CHROMOSOME 1 OPEN READING FRAME 131"/>
    <property type="match status" value="1"/>
</dbReference>
<organism evidence="2 3">
    <name type="scientific">Nematostella vectensis</name>
    <name type="common">Starlet sea anemone</name>
    <dbReference type="NCBI Taxonomy" id="45351"/>
    <lineage>
        <taxon>Eukaryota</taxon>
        <taxon>Metazoa</taxon>
        <taxon>Cnidaria</taxon>
        <taxon>Anthozoa</taxon>
        <taxon>Hexacorallia</taxon>
        <taxon>Actiniaria</taxon>
        <taxon>Edwardsiidae</taxon>
        <taxon>Nematostella</taxon>
    </lineage>
</organism>
<dbReference type="STRING" id="45351.A7T3G8"/>
<dbReference type="InterPro" id="IPR027973">
    <property type="entry name" value="FSAF1-like"/>
</dbReference>
<dbReference type="Proteomes" id="UP000001593">
    <property type="component" value="Unassembled WGS sequence"/>
</dbReference>
<keyword evidence="3" id="KW-1185">Reference proteome</keyword>
<feature type="compositionally biased region" description="Basic and acidic residues" evidence="1">
    <location>
        <begin position="99"/>
        <end position="109"/>
    </location>
</feature>
<proteinExistence type="predicted"/>
<dbReference type="OMA" id="QRVFEQE"/>
<protein>
    <submittedName>
        <fullName evidence="2">Uncharacterized protein</fullName>
    </submittedName>
</protein>
<dbReference type="EMBL" id="DS470510">
    <property type="protein sequence ID" value="EDO29493.1"/>
    <property type="molecule type" value="Genomic_DNA"/>
</dbReference>
<gene>
    <name evidence="2" type="ORF">NEMVEDRAFT_v1g248660</name>
</gene>
<dbReference type="PhylomeDB" id="A7T3G8"/>
<feature type="compositionally biased region" description="Basic and acidic residues" evidence="1">
    <location>
        <begin position="181"/>
        <end position="191"/>
    </location>
</feature>
<dbReference type="InParanoid" id="A7T3G8"/>
<feature type="compositionally biased region" description="Polar residues" evidence="1">
    <location>
        <begin position="64"/>
        <end position="75"/>
    </location>
</feature>
<evidence type="ECO:0000313" key="2">
    <source>
        <dbReference type="EMBL" id="EDO29493.1"/>
    </source>
</evidence>
<feature type="region of interest" description="Disordered" evidence="1">
    <location>
        <begin position="30"/>
        <end position="163"/>
    </location>
</feature>
<evidence type="ECO:0000256" key="1">
    <source>
        <dbReference type="SAM" id="MobiDB-lite"/>
    </source>
</evidence>
<dbReference type="AlphaFoldDB" id="A7T3G8"/>
<dbReference type="OrthoDB" id="10067479at2759"/>
<dbReference type="PANTHER" id="PTHR28366">
    <property type="entry name" value="CHROMOSOME 1 OPEN READING FRAME 131"/>
    <property type="match status" value="1"/>
</dbReference>
<accession>A7T3G8</accession>
<reference evidence="2 3" key="1">
    <citation type="journal article" date="2007" name="Science">
        <title>Sea anemone genome reveals ancestral eumetazoan gene repertoire and genomic organization.</title>
        <authorList>
            <person name="Putnam N.H."/>
            <person name="Srivastava M."/>
            <person name="Hellsten U."/>
            <person name="Dirks B."/>
            <person name="Chapman J."/>
            <person name="Salamov A."/>
            <person name="Terry A."/>
            <person name="Shapiro H."/>
            <person name="Lindquist E."/>
            <person name="Kapitonov V.V."/>
            <person name="Jurka J."/>
            <person name="Genikhovich G."/>
            <person name="Grigoriev I.V."/>
            <person name="Lucas S.M."/>
            <person name="Steele R.E."/>
            <person name="Finnerty J.R."/>
            <person name="Technau U."/>
            <person name="Martindale M.Q."/>
            <person name="Rokhsar D.S."/>
        </authorList>
    </citation>
    <scope>NUCLEOTIDE SEQUENCE [LARGE SCALE GENOMIC DNA]</scope>
    <source>
        <strain evidence="3">CH2 X CH6</strain>
    </source>
</reference>